<dbReference type="GO" id="GO:0007032">
    <property type="term" value="P:endosome organization"/>
    <property type="evidence" value="ECO:0007669"/>
    <property type="project" value="InterPro"/>
</dbReference>
<dbReference type="Proteomes" id="UP000016665">
    <property type="component" value="Chromosome 2"/>
</dbReference>
<protein>
    <recommendedName>
        <fullName evidence="1">DnaJ homologue subfamily C GRV2/DNAJC13 N-terminal domain-containing protein</fullName>
    </recommendedName>
</protein>
<feature type="domain" description="DnaJ homologue subfamily C GRV2/DNAJC13 N-terminal" evidence="1">
    <location>
        <begin position="1"/>
        <end position="150"/>
    </location>
</feature>
<accession>A0A803VCB9</accession>
<proteinExistence type="predicted"/>
<dbReference type="GO" id="GO:0006898">
    <property type="term" value="P:receptor-mediated endocytosis"/>
    <property type="evidence" value="ECO:0007669"/>
    <property type="project" value="TreeGrafter"/>
</dbReference>
<sequence length="163" mass="17967">MTSTHKGQRWGLLSMPVDEEVESLHLKFLAAPPNGNFADAVFRFNANISYSGVLHAVTQDGLFSENKEKLINNAITALLSQEGDIAASNAELESQFQAVRRLVASKAGFLAFTQLPKFRERLGVKVVKALKRNNDGVTHASIDMLCALMCVSIKFQVLSLWNM</sequence>
<dbReference type="InterPro" id="IPR044978">
    <property type="entry name" value="GRV2/DNAJC13"/>
</dbReference>
<organism evidence="2 3">
    <name type="scientific">Ficedula albicollis</name>
    <name type="common">Collared flycatcher</name>
    <name type="synonym">Muscicapa albicollis</name>
    <dbReference type="NCBI Taxonomy" id="59894"/>
    <lineage>
        <taxon>Eukaryota</taxon>
        <taxon>Metazoa</taxon>
        <taxon>Chordata</taxon>
        <taxon>Craniata</taxon>
        <taxon>Vertebrata</taxon>
        <taxon>Euteleostomi</taxon>
        <taxon>Archelosauria</taxon>
        <taxon>Archosauria</taxon>
        <taxon>Dinosauria</taxon>
        <taxon>Saurischia</taxon>
        <taxon>Theropoda</taxon>
        <taxon>Coelurosauria</taxon>
        <taxon>Aves</taxon>
        <taxon>Neognathae</taxon>
        <taxon>Neoaves</taxon>
        <taxon>Telluraves</taxon>
        <taxon>Australaves</taxon>
        <taxon>Passeriformes</taxon>
        <taxon>Muscicapidae</taxon>
        <taxon>Ficedula</taxon>
    </lineage>
</organism>
<dbReference type="PANTHER" id="PTHR36983:SF2">
    <property type="entry name" value="DNAJ HOMOLOG SUBFAMILY C MEMBER 13"/>
    <property type="match status" value="1"/>
</dbReference>
<evidence type="ECO:0000313" key="2">
    <source>
        <dbReference type="Ensembl" id="ENSFALP00000020375.1"/>
    </source>
</evidence>
<name>A0A803VCB9_FICAL</name>
<keyword evidence="3" id="KW-1185">Reference proteome</keyword>
<reference evidence="2" key="2">
    <citation type="submission" date="2025-08" db="UniProtKB">
        <authorList>
            <consortium name="Ensembl"/>
        </authorList>
    </citation>
    <scope>IDENTIFICATION</scope>
</reference>
<dbReference type="InterPro" id="IPR045802">
    <property type="entry name" value="GRV2/DNAJC13_N"/>
</dbReference>
<dbReference type="GeneTree" id="ENSGT00940000174939"/>
<reference evidence="2" key="3">
    <citation type="submission" date="2025-09" db="UniProtKB">
        <authorList>
            <consortium name="Ensembl"/>
        </authorList>
    </citation>
    <scope>IDENTIFICATION</scope>
</reference>
<dbReference type="GO" id="GO:0010008">
    <property type="term" value="C:endosome membrane"/>
    <property type="evidence" value="ECO:0007669"/>
    <property type="project" value="TreeGrafter"/>
</dbReference>
<reference evidence="2 3" key="1">
    <citation type="journal article" date="2012" name="Nature">
        <title>The genomic landscape of species divergence in Ficedula flycatchers.</title>
        <authorList>
            <person name="Ellegren H."/>
            <person name="Smeds L."/>
            <person name="Burri R."/>
            <person name="Olason P.I."/>
            <person name="Backstrom N."/>
            <person name="Kawakami T."/>
            <person name="Kunstner A."/>
            <person name="Makinen H."/>
            <person name="Nadachowska-Brzyska K."/>
            <person name="Qvarnstrom A."/>
            <person name="Uebbing S."/>
            <person name="Wolf J.B."/>
        </authorList>
    </citation>
    <scope>NUCLEOTIDE SEQUENCE [LARGE SCALE GENOMIC DNA]</scope>
</reference>
<dbReference type="Ensembl" id="ENSFALT00000035888.1">
    <property type="protein sequence ID" value="ENSFALP00000020375.1"/>
    <property type="gene ID" value="ENSFALG00000023191.1"/>
</dbReference>
<dbReference type="Pfam" id="PF19432">
    <property type="entry name" value="RME-8_N"/>
    <property type="match status" value="1"/>
</dbReference>
<evidence type="ECO:0000259" key="1">
    <source>
        <dbReference type="Pfam" id="PF19432"/>
    </source>
</evidence>
<dbReference type="AlphaFoldDB" id="A0A803VCB9"/>
<dbReference type="GO" id="GO:2000641">
    <property type="term" value="P:regulation of early endosome to late endosome transport"/>
    <property type="evidence" value="ECO:0007669"/>
    <property type="project" value="InterPro"/>
</dbReference>
<dbReference type="PANTHER" id="PTHR36983">
    <property type="entry name" value="DNAJ HOMOLOG SUBFAMILY C MEMBER 13"/>
    <property type="match status" value="1"/>
</dbReference>
<evidence type="ECO:0000313" key="3">
    <source>
        <dbReference type="Proteomes" id="UP000016665"/>
    </source>
</evidence>